<organism evidence="14 15">
    <name type="scientific">Gnathostoma spinigerum</name>
    <dbReference type="NCBI Taxonomy" id="75299"/>
    <lineage>
        <taxon>Eukaryota</taxon>
        <taxon>Metazoa</taxon>
        <taxon>Ecdysozoa</taxon>
        <taxon>Nematoda</taxon>
        <taxon>Chromadorea</taxon>
        <taxon>Rhabditida</taxon>
        <taxon>Spirurina</taxon>
        <taxon>Gnathostomatomorpha</taxon>
        <taxon>Gnathostomatoidea</taxon>
        <taxon>Gnathostomatidae</taxon>
        <taxon>Gnathostoma</taxon>
    </lineage>
</organism>
<evidence type="ECO:0000256" key="11">
    <source>
        <dbReference type="ARBA" id="ARBA00046593"/>
    </source>
</evidence>
<keyword evidence="4" id="KW-0963">Cytoplasm</keyword>
<comment type="subunit">
    <text evidence="11">Interacts with BRI3BP. Interacts with MGAT1 and IFITM3.</text>
</comment>
<evidence type="ECO:0000256" key="9">
    <source>
        <dbReference type="ARBA" id="ARBA00035284"/>
    </source>
</evidence>
<feature type="region of interest" description="Disordered" evidence="12">
    <location>
        <begin position="1"/>
        <end position="32"/>
    </location>
</feature>
<keyword evidence="15" id="KW-1185">Reference proteome</keyword>
<reference evidence="14 15" key="1">
    <citation type="submission" date="2024-08" db="EMBL/GenBank/DDBJ databases">
        <title>Gnathostoma spinigerum genome.</title>
        <authorList>
            <person name="Gonzalez-Bertolin B."/>
            <person name="Monzon S."/>
            <person name="Zaballos A."/>
            <person name="Jimenez P."/>
            <person name="Dekumyoy P."/>
            <person name="Varona S."/>
            <person name="Cuesta I."/>
            <person name="Sumanam S."/>
            <person name="Adisakwattana P."/>
            <person name="Gasser R.B."/>
            <person name="Hernandez-Gonzalez A."/>
            <person name="Young N.D."/>
            <person name="Perteguer M.J."/>
        </authorList>
    </citation>
    <scope>NUCLEOTIDE SEQUENCE [LARGE SCALE GENOMIC DNA]</scope>
    <source>
        <strain evidence="14">AL3</strain>
        <tissue evidence="14">Liver</tissue>
    </source>
</reference>
<evidence type="ECO:0000256" key="8">
    <source>
        <dbReference type="ARBA" id="ARBA00023228"/>
    </source>
</evidence>
<dbReference type="GO" id="GO:0048471">
    <property type="term" value="C:perinuclear region of cytoplasm"/>
    <property type="evidence" value="ECO:0007669"/>
    <property type="project" value="UniProtKB-SubCell"/>
</dbReference>
<comment type="caution">
    <text evidence="14">The sequence shown here is derived from an EMBL/GenBank/DDBJ whole genome shotgun (WGS) entry which is preliminary data.</text>
</comment>
<evidence type="ECO:0000256" key="13">
    <source>
        <dbReference type="SAM" id="Phobius"/>
    </source>
</evidence>
<evidence type="ECO:0000256" key="2">
    <source>
        <dbReference type="ARBA" id="ARBA00004556"/>
    </source>
</evidence>
<evidence type="ECO:0000256" key="12">
    <source>
        <dbReference type="SAM" id="MobiDB-lite"/>
    </source>
</evidence>
<evidence type="ECO:0000313" key="15">
    <source>
        <dbReference type="Proteomes" id="UP001608902"/>
    </source>
</evidence>
<dbReference type="Proteomes" id="UP001608902">
    <property type="component" value="Unassembled WGS sequence"/>
</dbReference>
<evidence type="ECO:0000256" key="6">
    <source>
        <dbReference type="ARBA" id="ARBA00022989"/>
    </source>
</evidence>
<evidence type="ECO:0000256" key="7">
    <source>
        <dbReference type="ARBA" id="ARBA00023136"/>
    </source>
</evidence>
<evidence type="ECO:0000256" key="3">
    <source>
        <dbReference type="ARBA" id="ARBA00008090"/>
    </source>
</evidence>
<keyword evidence="7 13" id="KW-0472">Membrane</keyword>
<feature type="transmembrane region" description="Helical" evidence="13">
    <location>
        <begin position="133"/>
        <end position="160"/>
    </location>
</feature>
<comment type="subcellular location">
    <subcellularLocation>
        <location evidence="2">Cytoplasm</location>
        <location evidence="2">Perinuclear region</location>
    </subcellularLocation>
    <subcellularLocation>
        <location evidence="1">Lysosome membrane</location>
        <topology evidence="1">Multi-pass membrane protein</topology>
    </subcellularLocation>
</comment>
<evidence type="ECO:0000256" key="10">
    <source>
        <dbReference type="ARBA" id="ARBA00035449"/>
    </source>
</evidence>
<gene>
    <name evidence="14" type="ORF">AB6A40_001713</name>
</gene>
<protein>
    <recommendedName>
        <fullName evidence="9">Membrane protein BRI3</fullName>
    </recommendedName>
    <alternativeName>
        <fullName evidence="10">Brain protein I3</fullName>
    </alternativeName>
</protein>
<accession>A0ABD6ECD7</accession>
<evidence type="ECO:0000256" key="4">
    <source>
        <dbReference type="ARBA" id="ARBA00022490"/>
    </source>
</evidence>
<dbReference type="InterPro" id="IPR019317">
    <property type="entry name" value="BRI3"/>
</dbReference>
<keyword evidence="8" id="KW-0458">Lysosome</keyword>
<keyword evidence="6 13" id="KW-1133">Transmembrane helix</keyword>
<comment type="similarity">
    <text evidence="3">Belongs to the BRI3 family.</text>
</comment>
<name>A0ABD6ECD7_9BILA</name>
<keyword evidence="5 13" id="KW-0812">Transmembrane</keyword>
<proteinExistence type="inferred from homology"/>
<dbReference type="EMBL" id="JBGFUD010000668">
    <property type="protein sequence ID" value="MFH4975004.1"/>
    <property type="molecule type" value="Genomic_DNA"/>
</dbReference>
<evidence type="ECO:0000256" key="5">
    <source>
        <dbReference type="ARBA" id="ARBA00022692"/>
    </source>
</evidence>
<dbReference type="PANTHER" id="PTHR13551">
    <property type="entry name" value="BRAIN PROTEIN I3"/>
    <property type="match status" value="1"/>
</dbReference>
<dbReference type="PANTHER" id="PTHR13551:SF1">
    <property type="entry name" value="MEMBRANE PROTEIN BRI3"/>
    <property type="match status" value="1"/>
</dbReference>
<sequence>MQKYPQGGTTTNSASADASVHNDPNTYMREAPPSYSECAYPVNPSINTSNPNPWQNQAGNQFYSSAGFQPPYPPPPVVHIYPPNSRTYHPQTGGQSGNFSGPPQFVGANITANVHNLCQHCRIGTVEESFDNVLLIIIVIGAICLFPFGLLCLLFFPYVFKKKCTFCGK</sequence>
<dbReference type="GO" id="GO:0005765">
    <property type="term" value="C:lysosomal membrane"/>
    <property type="evidence" value="ECO:0007669"/>
    <property type="project" value="UniProtKB-SubCell"/>
</dbReference>
<feature type="compositionally biased region" description="Polar residues" evidence="12">
    <location>
        <begin position="7"/>
        <end position="16"/>
    </location>
</feature>
<evidence type="ECO:0000256" key="1">
    <source>
        <dbReference type="ARBA" id="ARBA00004155"/>
    </source>
</evidence>
<dbReference type="AlphaFoldDB" id="A0ABD6ECD7"/>
<evidence type="ECO:0000313" key="14">
    <source>
        <dbReference type="EMBL" id="MFH4975004.1"/>
    </source>
</evidence>